<feature type="non-terminal residue" evidence="1">
    <location>
        <position position="1"/>
    </location>
</feature>
<name>A0AAV7SZQ5_PLEWA</name>
<reference evidence="1" key="1">
    <citation type="journal article" date="2022" name="bioRxiv">
        <title>Sequencing and chromosome-scale assembly of the giantPleurodeles waltlgenome.</title>
        <authorList>
            <person name="Brown T."/>
            <person name="Elewa A."/>
            <person name="Iarovenko S."/>
            <person name="Subramanian E."/>
            <person name="Araus A.J."/>
            <person name="Petzold A."/>
            <person name="Susuki M."/>
            <person name="Suzuki K.-i.T."/>
            <person name="Hayashi T."/>
            <person name="Toyoda A."/>
            <person name="Oliveira C."/>
            <person name="Osipova E."/>
            <person name="Leigh N.D."/>
            <person name="Simon A."/>
            <person name="Yun M.H."/>
        </authorList>
    </citation>
    <scope>NUCLEOTIDE SEQUENCE</scope>
    <source>
        <strain evidence="1">20211129_DDA</strain>
        <tissue evidence="1">Liver</tissue>
    </source>
</reference>
<dbReference type="EMBL" id="JANPWB010000007">
    <property type="protein sequence ID" value="KAJ1169683.1"/>
    <property type="molecule type" value="Genomic_DNA"/>
</dbReference>
<sequence length="72" mass="8304">KDAWGKLASTIYNQPSTSHWEPYGFELRSTDLSFSWWGLRWGPWCCGPYPWGLVWGNLLGSLVLGGAYCQYW</sequence>
<evidence type="ECO:0000313" key="1">
    <source>
        <dbReference type="EMBL" id="KAJ1169683.1"/>
    </source>
</evidence>
<keyword evidence="2" id="KW-1185">Reference proteome</keyword>
<protein>
    <submittedName>
        <fullName evidence="1">Uncharacterized protein</fullName>
    </submittedName>
</protein>
<dbReference type="Proteomes" id="UP001066276">
    <property type="component" value="Chromosome 4_1"/>
</dbReference>
<accession>A0AAV7SZQ5</accession>
<feature type="non-terminal residue" evidence="1">
    <location>
        <position position="72"/>
    </location>
</feature>
<evidence type="ECO:0000313" key="2">
    <source>
        <dbReference type="Proteomes" id="UP001066276"/>
    </source>
</evidence>
<proteinExistence type="predicted"/>
<dbReference type="AlphaFoldDB" id="A0AAV7SZQ5"/>
<gene>
    <name evidence="1" type="ORF">NDU88_001574</name>
</gene>
<organism evidence="1 2">
    <name type="scientific">Pleurodeles waltl</name>
    <name type="common">Iberian ribbed newt</name>
    <dbReference type="NCBI Taxonomy" id="8319"/>
    <lineage>
        <taxon>Eukaryota</taxon>
        <taxon>Metazoa</taxon>
        <taxon>Chordata</taxon>
        <taxon>Craniata</taxon>
        <taxon>Vertebrata</taxon>
        <taxon>Euteleostomi</taxon>
        <taxon>Amphibia</taxon>
        <taxon>Batrachia</taxon>
        <taxon>Caudata</taxon>
        <taxon>Salamandroidea</taxon>
        <taxon>Salamandridae</taxon>
        <taxon>Pleurodelinae</taxon>
        <taxon>Pleurodeles</taxon>
    </lineage>
</organism>
<comment type="caution">
    <text evidence="1">The sequence shown here is derived from an EMBL/GenBank/DDBJ whole genome shotgun (WGS) entry which is preliminary data.</text>
</comment>